<keyword evidence="4 6" id="KW-0472">Membrane</keyword>
<dbReference type="GeneID" id="63832702"/>
<evidence type="ECO:0000256" key="1">
    <source>
        <dbReference type="ARBA" id="ARBA00004141"/>
    </source>
</evidence>
<evidence type="ECO:0000256" key="5">
    <source>
        <dbReference type="ARBA" id="ARBA00038359"/>
    </source>
</evidence>
<comment type="caution">
    <text evidence="8">The sequence shown here is derived from an EMBL/GenBank/DDBJ whole genome shotgun (WGS) entry which is preliminary data.</text>
</comment>
<feature type="transmembrane region" description="Helical" evidence="6">
    <location>
        <begin position="235"/>
        <end position="259"/>
    </location>
</feature>
<dbReference type="InterPro" id="IPR052337">
    <property type="entry name" value="SAT4-like"/>
</dbReference>
<evidence type="ECO:0000256" key="6">
    <source>
        <dbReference type="SAM" id="Phobius"/>
    </source>
</evidence>
<evidence type="ECO:0000256" key="2">
    <source>
        <dbReference type="ARBA" id="ARBA00022692"/>
    </source>
</evidence>
<dbReference type="PANTHER" id="PTHR33048:SF42">
    <property type="entry name" value="INTEGRAL MEMBRANE PROTEIN"/>
    <property type="match status" value="1"/>
</dbReference>
<evidence type="ECO:0000256" key="3">
    <source>
        <dbReference type="ARBA" id="ARBA00022989"/>
    </source>
</evidence>
<dbReference type="Proteomes" id="UP000803844">
    <property type="component" value="Unassembled WGS sequence"/>
</dbReference>
<keyword evidence="9" id="KW-1185">Reference proteome</keyword>
<feature type="transmembrane region" description="Helical" evidence="6">
    <location>
        <begin position="76"/>
        <end position="93"/>
    </location>
</feature>
<dbReference type="PANTHER" id="PTHR33048">
    <property type="entry name" value="PTH11-LIKE INTEGRAL MEMBRANE PROTEIN (AFU_ORTHOLOGUE AFUA_5G11245)"/>
    <property type="match status" value="1"/>
</dbReference>
<evidence type="ECO:0000256" key="4">
    <source>
        <dbReference type="ARBA" id="ARBA00023136"/>
    </source>
</evidence>
<comment type="subcellular location">
    <subcellularLocation>
        <location evidence="1">Membrane</location>
        <topology evidence="1">Multi-pass membrane protein</topology>
    </subcellularLocation>
</comment>
<dbReference type="EMBL" id="MU032352">
    <property type="protein sequence ID" value="KAF3760941.1"/>
    <property type="molecule type" value="Genomic_DNA"/>
</dbReference>
<accession>A0A9P5CKG2</accession>
<dbReference type="GO" id="GO:0016020">
    <property type="term" value="C:membrane"/>
    <property type="evidence" value="ECO:0007669"/>
    <property type="project" value="UniProtKB-SubCell"/>
</dbReference>
<gene>
    <name evidence="8" type="ORF">M406DRAFT_220816</name>
</gene>
<keyword evidence="3 6" id="KW-1133">Transmembrane helix</keyword>
<dbReference type="RefSeq" id="XP_040771920.1">
    <property type="nucleotide sequence ID" value="XM_040915573.1"/>
</dbReference>
<evidence type="ECO:0000313" key="8">
    <source>
        <dbReference type="EMBL" id="KAF3760941.1"/>
    </source>
</evidence>
<comment type="similarity">
    <text evidence="5">Belongs to the SAT4 family.</text>
</comment>
<feature type="non-terminal residue" evidence="8">
    <location>
        <position position="262"/>
    </location>
</feature>
<keyword evidence="2 6" id="KW-0812">Transmembrane</keyword>
<feature type="transmembrane region" description="Helical" evidence="6">
    <location>
        <begin position="114"/>
        <end position="139"/>
    </location>
</feature>
<organism evidence="8 9">
    <name type="scientific">Cryphonectria parasitica (strain ATCC 38755 / EP155)</name>
    <dbReference type="NCBI Taxonomy" id="660469"/>
    <lineage>
        <taxon>Eukaryota</taxon>
        <taxon>Fungi</taxon>
        <taxon>Dikarya</taxon>
        <taxon>Ascomycota</taxon>
        <taxon>Pezizomycotina</taxon>
        <taxon>Sordariomycetes</taxon>
        <taxon>Sordariomycetidae</taxon>
        <taxon>Diaporthales</taxon>
        <taxon>Cryphonectriaceae</taxon>
        <taxon>Cryphonectria-Endothia species complex</taxon>
        <taxon>Cryphonectria</taxon>
    </lineage>
</organism>
<evidence type="ECO:0000259" key="7">
    <source>
        <dbReference type="Pfam" id="PF20684"/>
    </source>
</evidence>
<dbReference type="OrthoDB" id="5417887at2759"/>
<dbReference type="AlphaFoldDB" id="A0A9P5CKG2"/>
<proteinExistence type="inferred from homology"/>
<feature type="transmembrane region" description="Helical" evidence="6">
    <location>
        <begin position="167"/>
        <end position="185"/>
    </location>
</feature>
<reference evidence="8" key="1">
    <citation type="journal article" date="2020" name="Phytopathology">
        <title>Genome sequence of the chestnut blight fungus Cryphonectria parasitica EP155: A fundamental resource for an archetypical invasive plant pathogen.</title>
        <authorList>
            <person name="Crouch J.A."/>
            <person name="Dawe A."/>
            <person name="Aerts A."/>
            <person name="Barry K."/>
            <person name="Churchill A.C.L."/>
            <person name="Grimwood J."/>
            <person name="Hillman B."/>
            <person name="Milgroom M.G."/>
            <person name="Pangilinan J."/>
            <person name="Smith M."/>
            <person name="Salamov A."/>
            <person name="Schmutz J."/>
            <person name="Yadav J."/>
            <person name="Grigoriev I.V."/>
            <person name="Nuss D."/>
        </authorList>
    </citation>
    <scope>NUCLEOTIDE SEQUENCE</scope>
    <source>
        <strain evidence="8">EP155</strain>
    </source>
</reference>
<feature type="domain" description="Rhodopsin" evidence="7">
    <location>
        <begin position="21"/>
        <end position="260"/>
    </location>
</feature>
<feature type="transmembrane region" description="Helical" evidence="6">
    <location>
        <begin position="197"/>
        <end position="215"/>
    </location>
</feature>
<name>A0A9P5CKG2_CRYP1</name>
<dbReference type="Pfam" id="PF20684">
    <property type="entry name" value="Fung_rhodopsin"/>
    <property type="match status" value="1"/>
</dbReference>
<sequence>GLEVIGVVWPLVTVAACFLAARVSIKRRSRKGLWWDDVLLIASWVMLVLFASATTYCVHIGLGSHSGAAGIQQRPMQLWTIIATVFAVLGAAWSKTSFALTLLRITKASQGRTLYWSIWAIVATMNAVLFFNAIIWFIYCKPAAGARDADLHAQCWERGVVVRYTEFAAAYSAAMDFVLAVPWVIFMKLRMRLKEKLGVVVCMSLGVFAGCTSIMRSITVPTLSSSDYTYETGQLFIWTGAELATTIVAASIPVLRALFSDL</sequence>
<dbReference type="InterPro" id="IPR049326">
    <property type="entry name" value="Rhodopsin_dom_fungi"/>
</dbReference>
<protein>
    <recommendedName>
        <fullName evidence="7">Rhodopsin domain-containing protein</fullName>
    </recommendedName>
</protein>
<evidence type="ECO:0000313" key="9">
    <source>
        <dbReference type="Proteomes" id="UP000803844"/>
    </source>
</evidence>
<feature type="transmembrane region" description="Helical" evidence="6">
    <location>
        <begin position="6"/>
        <end position="25"/>
    </location>
</feature>
<feature type="non-terminal residue" evidence="8">
    <location>
        <position position="1"/>
    </location>
</feature>
<feature type="transmembrane region" description="Helical" evidence="6">
    <location>
        <begin position="37"/>
        <end position="56"/>
    </location>
</feature>